<comment type="cofactor">
    <cofactor evidence="1">
        <name>Mn(2+)</name>
        <dbReference type="ChEBI" id="CHEBI:29035"/>
    </cofactor>
</comment>
<keyword evidence="6" id="KW-0464">Manganese</keyword>
<evidence type="ECO:0000256" key="6">
    <source>
        <dbReference type="ARBA" id="ARBA00023211"/>
    </source>
</evidence>
<gene>
    <name evidence="8" type="ORF">JOC49_002195</name>
</gene>
<evidence type="ECO:0000256" key="5">
    <source>
        <dbReference type="ARBA" id="ARBA00022842"/>
    </source>
</evidence>
<keyword evidence="9" id="KW-1185">Reference proteome</keyword>
<protein>
    <submittedName>
        <fullName evidence="8">8-oxo-dGTP pyrophosphatase MutT (NUDIX family)</fullName>
    </submittedName>
</protein>
<evidence type="ECO:0000256" key="1">
    <source>
        <dbReference type="ARBA" id="ARBA00001936"/>
    </source>
</evidence>
<reference evidence="8 9" key="1">
    <citation type="submission" date="2021-01" db="EMBL/GenBank/DDBJ databases">
        <title>Genomic Encyclopedia of Type Strains, Phase IV (KMG-IV): sequencing the most valuable type-strain genomes for metagenomic binning, comparative biology and taxonomic classification.</title>
        <authorList>
            <person name="Goeker M."/>
        </authorList>
    </citation>
    <scope>NUCLEOTIDE SEQUENCE [LARGE SCALE GENOMIC DNA]</scope>
    <source>
        <strain evidence="8 9">DSM 24436</strain>
    </source>
</reference>
<dbReference type="InterPro" id="IPR045121">
    <property type="entry name" value="CoAse"/>
</dbReference>
<evidence type="ECO:0000256" key="3">
    <source>
        <dbReference type="ARBA" id="ARBA00022723"/>
    </source>
</evidence>
<keyword evidence="4" id="KW-0378">Hydrolase</keyword>
<evidence type="ECO:0000313" key="8">
    <source>
        <dbReference type="EMBL" id="MBM7562634.1"/>
    </source>
</evidence>
<organism evidence="8 9">
    <name type="scientific">Fusibacter tunisiensis</name>
    <dbReference type="NCBI Taxonomy" id="1008308"/>
    <lineage>
        <taxon>Bacteria</taxon>
        <taxon>Bacillati</taxon>
        <taxon>Bacillota</taxon>
        <taxon>Clostridia</taxon>
        <taxon>Eubacteriales</taxon>
        <taxon>Eubacteriales Family XII. Incertae Sedis</taxon>
        <taxon>Fusibacter</taxon>
    </lineage>
</organism>
<feature type="domain" description="Nudix hydrolase" evidence="7">
    <location>
        <begin position="20"/>
        <end position="153"/>
    </location>
</feature>
<dbReference type="PROSITE" id="PS51462">
    <property type="entry name" value="NUDIX"/>
    <property type="match status" value="1"/>
</dbReference>
<keyword evidence="5" id="KW-0460">Magnesium</keyword>
<proteinExistence type="predicted"/>
<dbReference type="PROSITE" id="PS00893">
    <property type="entry name" value="NUDIX_BOX"/>
    <property type="match status" value="1"/>
</dbReference>
<dbReference type="Pfam" id="PF00293">
    <property type="entry name" value="NUDIX"/>
    <property type="match status" value="1"/>
</dbReference>
<dbReference type="RefSeq" id="WP_204665062.1">
    <property type="nucleotide sequence ID" value="NZ_JAFBDT010000024.1"/>
</dbReference>
<evidence type="ECO:0000313" key="9">
    <source>
        <dbReference type="Proteomes" id="UP000767854"/>
    </source>
</evidence>
<dbReference type="PANTHER" id="PTHR12992:SF11">
    <property type="entry name" value="MITOCHONDRIAL COENZYME A DIPHOSPHATASE NUDT8"/>
    <property type="match status" value="1"/>
</dbReference>
<dbReference type="SUPFAM" id="SSF55811">
    <property type="entry name" value="Nudix"/>
    <property type="match status" value="1"/>
</dbReference>
<comment type="cofactor">
    <cofactor evidence="2">
        <name>Mg(2+)</name>
        <dbReference type="ChEBI" id="CHEBI:18420"/>
    </cofactor>
</comment>
<dbReference type="Proteomes" id="UP000767854">
    <property type="component" value="Unassembled WGS sequence"/>
</dbReference>
<dbReference type="InterPro" id="IPR000086">
    <property type="entry name" value="NUDIX_hydrolase_dom"/>
</dbReference>
<dbReference type="CDD" id="cd03426">
    <property type="entry name" value="NUDIX_CoAse_Nudt7"/>
    <property type="match status" value="1"/>
</dbReference>
<sequence>MIQELKTLLTKRNANVTGVKKESSVLIPLIYTQNQWQLIFERRALTLKSQPGEICFPGGLMEANESSREAAIRETCEELNLTPNQIQILGQIDSIMTSFDMIIHCYVGIIDTPLEAIRPSESEVHELIVIPLTTLTTHVPETYELKSRFDLAHDFPFGSIPNGKNYNFKNTNYPVIFYNIDAYIIWGLTARMLSAFLEIIKSTLK</sequence>
<keyword evidence="3" id="KW-0479">Metal-binding</keyword>
<dbReference type="PANTHER" id="PTHR12992">
    <property type="entry name" value="NUDIX HYDROLASE"/>
    <property type="match status" value="1"/>
</dbReference>
<name>A0ABS2MTA4_9FIRM</name>
<evidence type="ECO:0000259" key="7">
    <source>
        <dbReference type="PROSITE" id="PS51462"/>
    </source>
</evidence>
<dbReference type="Gene3D" id="3.90.79.10">
    <property type="entry name" value="Nucleoside Triphosphate Pyrophosphohydrolase"/>
    <property type="match status" value="1"/>
</dbReference>
<dbReference type="InterPro" id="IPR020084">
    <property type="entry name" value="NUDIX_hydrolase_CS"/>
</dbReference>
<evidence type="ECO:0000256" key="2">
    <source>
        <dbReference type="ARBA" id="ARBA00001946"/>
    </source>
</evidence>
<accession>A0ABS2MTA4</accession>
<evidence type="ECO:0000256" key="4">
    <source>
        <dbReference type="ARBA" id="ARBA00022801"/>
    </source>
</evidence>
<dbReference type="InterPro" id="IPR015797">
    <property type="entry name" value="NUDIX_hydrolase-like_dom_sf"/>
</dbReference>
<comment type="caution">
    <text evidence="8">The sequence shown here is derived from an EMBL/GenBank/DDBJ whole genome shotgun (WGS) entry which is preliminary data.</text>
</comment>
<dbReference type="EMBL" id="JAFBDT010000024">
    <property type="protein sequence ID" value="MBM7562634.1"/>
    <property type="molecule type" value="Genomic_DNA"/>
</dbReference>